<comment type="caution">
    <text evidence="2">The sequence shown here is derived from an EMBL/GenBank/DDBJ whole genome shotgun (WGS) entry which is preliminary data.</text>
</comment>
<feature type="compositionally biased region" description="Polar residues" evidence="1">
    <location>
        <begin position="175"/>
        <end position="193"/>
    </location>
</feature>
<proteinExistence type="predicted"/>
<evidence type="ECO:0000256" key="1">
    <source>
        <dbReference type="SAM" id="MobiDB-lite"/>
    </source>
</evidence>
<keyword evidence="3" id="KW-1185">Reference proteome</keyword>
<dbReference type="AlphaFoldDB" id="A0A1C7MF14"/>
<dbReference type="STRING" id="5627.A0A1C7MF14"/>
<dbReference type="Proteomes" id="UP000092993">
    <property type="component" value="Unassembled WGS sequence"/>
</dbReference>
<protein>
    <submittedName>
        <fullName evidence="2">Uncharacterized protein</fullName>
    </submittedName>
</protein>
<name>A0A1C7MF14_GRIFR</name>
<dbReference type="EMBL" id="LUGG01000004">
    <property type="protein sequence ID" value="OBZ75505.1"/>
    <property type="molecule type" value="Genomic_DNA"/>
</dbReference>
<organism evidence="2 3">
    <name type="scientific">Grifola frondosa</name>
    <name type="common">Maitake</name>
    <name type="synonym">Polyporus frondosus</name>
    <dbReference type="NCBI Taxonomy" id="5627"/>
    <lineage>
        <taxon>Eukaryota</taxon>
        <taxon>Fungi</taxon>
        <taxon>Dikarya</taxon>
        <taxon>Basidiomycota</taxon>
        <taxon>Agaricomycotina</taxon>
        <taxon>Agaricomycetes</taxon>
        <taxon>Polyporales</taxon>
        <taxon>Grifolaceae</taxon>
        <taxon>Grifola</taxon>
    </lineage>
</organism>
<dbReference type="OMA" id="TAICEPS"/>
<accession>A0A1C7MF14</accession>
<feature type="region of interest" description="Disordered" evidence="1">
    <location>
        <begin position="162"/>
        <end position="193"/>
    </location>
</feature>
<dbReference type="OrthoDB" id="2754894at2759"/>
<evidence type="ECO:0000313" key="2">
    <source>
        <dbReference type="EMBL" id="OBZ75505.1"/>
    </source>
</evidence>
<sequence length="193" mass="20336">MFLILWKAVALTYAAFYSLTMTVAQVSTAICEPSFQWMFNSLGQSPCLVAAYVQGACEPNGQWTMSSLPGPTYGYLGPTLFQANPCTCSSVAYSLSSACGDCQGADWPLFSEWTSNCSSADISYSVFPHAIPLGTAIPAWAYGQITTVFDPNQAQLIMESGAPESTASGAPPATTGISQPPDTITGGNTFFSD</sequence>
<reference evidence="2 3" key="1">
    <citation type="submission" date="2016-03" db="EMBL/GenBank/DDBJ databases">
        <title>Whole genome sequencing of Grifola frondosa 9006-11.</title>
        <authorList>
            <person name="Min B."/>
            <person name="Park H."/>
            <person name="Kim J.-G."/>
            <person name="Cho H."/>
            <person name="Oh Y.-L."/>
            <person name="Kong W.-S."/>
            <person name="Choi I.-G."/>
        </authorList>
    </citation>
    <scope>NUCLEOTIDE SEQUENCE [LARGE SCALE GENOMIC DNA]</scope>
    <source>
        <strain evidence="2 3">9006-11</strain>
    </source>
</reference>
<gene>
    <name evidence="2" type="ORF">A0H81_04290</name>
</gene>
<evidence type="ECO:0000313" key="3">
    <source>
        <dbReference type="Proteomes" id="UP000092993"/>
    </source>
</evidence>